<dbReference type="InterPro" id="IPR050196">
    <property type="entry name" value="Cytochrome_P450_Monoox"/>
</dbReference>
<keyword evidence="11 14" id="KW-0408">Iron</keyword>
<gene>
    <name evidence="16" type="ORF">ABMA27_015622</name>
</gene>
<dbReference type="InterPro" id="IPR036396">
    <property type="entry name" value="Cyt_P450_sf"/>
</dbReference>
<keyword evidence="13" id="KW-0472">Membrane</keyword>
<dbReference type="PANTHER" id="PTHR24291:SF189">
    <property type="entry name" value="CYTOCHROME P450 4C3-RELATED"/>
    <property type="match status" value="1"/>
</dbReference>
<evidence type="ECO:0000256" key="13">
    <source>
        <dbReference type="ARBA" id="ARBA00023136"/>
    </source>
</evidence>
<sequence length="497" mass="57070">MLWQIFLVCLTVWMLVLWWQNRSKRRLCKTIKSDITNYPLIGMTYKFVGTNEDRMKTLMDIGREAIKYNGWSSMWLGNHLFAVVADPVEAEFVLKTYMEKDDVLKMTQQLIGNGSIFASVPIWKPRRKVLAPTFALRNLNQFVNVFQQESAVMLDQLGTVASKGPFSIWKFMTSYTMDSVCQTTLGSHVGVQTQRDHPFLQNFEKYAQILGARILQPWLHSNFIFKCTNYYTRSVEYVGVITDFVSKIITSKRAALKQNNNEQSANEMRSFLELLIESSGGDKGYTDVELLEESLVMLVAGTDTSAVGASFTAVMLSQHTDVQDKVYKELQEVFGDSDRPITAEDLPRLKYLEAVVKETLRLYPPVPITARKTDVERVTPAGIKLVSDVGVIIHMWAMHRNPRYWGADVEDFRPERFFDSPPTHPAAYMPFSYGPRNCLGYQYAMMSMKTVMASILRKYQILPSPETKDKNQPLRVKFDVMMKHVNNYKIQLVSRSH</sequence>
<feature type="chain" id="PRO_5046027629" description="Cytochrome P450" evidence="15">
    <location>
        <begin position="19"/>
        <end position="497"/>
    </location>
</feature>
<dbReference type="PRINTS" id="PR00385">
    <property type="entry name" value="P450"/>
</dbReference>
<proteinExistence type="inferred from homology"/>
<protein>
    <recommendedName>
        <fullName evidence="18">Cytochrome P450</fullName>
    </recommendedName>
</protein>
<dbReference type="PANTHER" id="PTHR24291">
    <property type="entry name" value="CYTOCHROME P450 FAMILY 4"/>
    <property type="match status" value="1"/>
</dbReference>
<evidence type="ECO:0000256" key="4">
    <source>
        <dbReference type="ARBA" id="ARBA00004406"/>
    </source>
</evidence>
<dbReference type="Pfam" id="PF00067">
    <property type="entry name" value="p450"/>
    <property type="match status" value="1"/>
</dbReference>
<organism evidence="16 17">
    <name type="scientific">Loxostege sticticalis</name>
    <name type="common">Beet webworm moth</name>
    <dbReference type="NCBI Taxonomy" id="481309"/>
    <lineage>
        <taxon>Eukaryota</taxon>
        <taxon>Metazoa</taxon>
        <taxon>Ecdysozoa</taxon>
        <taxon>Arthropoda</taxon>
        <taxon>Hexapoda</taxon>
        <taxon>Insecta</taxon>
        <taxon>Pterygota</taxon>
        <taxon>Neoptera</taxon>
        <taxon>Endopterygota</taxon>
        <taxon>Lepidoptera</taxon>
        <taxon>Glossata</taxon>
        <taxon>Ditrysia</taxon>
        <taxon>Pyraloidea</taxon>
        <taxon>Crambidae</taxon>
        <taxon>Pyraustinae</taxon>
        <taxon>Loxostege</taxon>
    </lineage>
</organism>
<evidence type="ECO:0000256" key="7">
    <source>
        <dbReference type="ARBA" id="ARBA00022723"/>
    </source>
</evidence>
<evidence type="ECO:0008006" key="18">
    <source>
        <dbReference type="Google" id="ProtNLM"/>
    </source>
</evidence>
<keyword evidence="10 14" id="KW-0560">Oxidoreductase</keyword>
<evidence type="ECO:0000256" key="14">
    <source>
        <dbReference type="RuleBase" id="RU000461"/>
    </source>
</evidence>
<keyword evidence="12 14" id="KW-0503">Monooxygenase</keyword>
<evidence type="ECO:0000256" key="5">
    <source>
        <dbReference type="ARBA" id="ARBA00010617"/>
    </source>
</evidence>
<reference evidence="16 17" key="1">
    <citation type="submission" date="2024-06" db="EMBL/GenBank/DDBJ databases">
        <title>A chromosome-level genome assembly of beet webworm, Loxostege sticticalis.</title>
        <authorList>
            <person name="Zhang Y."/>
        </authorList>
    </citation>
    <scope>NUCLEOTIDE SEQUENCE [LARGE SCALE GENOMIC DNA]</scope>
    <source>
        <strain evidence="16">AQ026</strain>
        <tissue evidence="16">Whole body</tissue>
    </source>
</reference>
<dbReference type="SUPFAM" id="SSF48264">
    <property type="entry name" value="Cytochrome P450"/>
    <property type="match status" value="1"/>
</dbReference>
<comment type="function">
    <text evidence="2">May be involved in the metabolism of insect hormones and in the breakdown of synthetic insecticides.</text>
</comment>
<evidence type="ECO:0000256" key="6">
    <source>
        <dbReference type="ARBA" id="ARBA00022617"/>
    </source>
</evidence>
<dbReference type="InterPro" id="IPR001128">
    <property type="entry name" value="Cyt_P450"/>
</dbReference>
<dbReference type="PRINTS" id="PR00463">
    <property type="entry name" value="EP450I"/>
</dbReference>
<evidence type="ECO:0000256" key="9">
    <source>
        <dbReference type="ARBA" id="ARBA00022848"/>
    </source>
</evidence>
<dbReference type="InterPro" id="IPR017972">
    <property type="entry name" value="Cyt_P450_CS"/>
</dbReference>
<evidence type="ECO:0000256" key="11">
    <source>
        <dbReference type="ARBA" id="ARBA00023004"/>
    </source>
</evidence>
<accession>A0ABR3I8F3</accession>
<comment type="similarity">
    <text evidence="5 14">Belongs to the cytochrome P450 family.</text>
</comment>
<evidence type="ECO:0000256" key="10">
    <source>
        <dbReference type="ARBA" id="ARBA00023002"/>
    </source>
</evidence>
<feature type="signal peptide" evidence="15">
    <location>
        <begin position="1"/>
        <end position="18"/>
    </location>
</feature>
<dbReference type="Gene3D" id="1.10.630.10">
    <property type="entry name" value="Cytochrome P450"/>
    <property type="match status" value="1"/>
</dbReference>
<evidence type="ECO:0000256" key="15">
    <source>
        <dbReference type="SAM" id="SignalP"/>
    </source>
</evidence>
<keyword evidence="6 14" id="KW-0349">Heme</keyword>
<evidence type="ECO:0000313" key="16">
    <source>
        <dbReference type="EMBL" id="KAL0892521.1"/>
    </source>
</evidence>
<keyword evidence="8" id="KW-0256">Endoplasmic reticulum</keyword>
<evidence type="ECO:0000256" key="1">
    <source>
        <dbReference type="ARBA" id="ARBA00001971"/>
    </source>
</evidence>
<name>A0ABR3I8F3_LOXSC</name>
<evidence type="ECO:0000256" key="12">
    <source>
        <dbReference type="ARBA" id="ARBA00023033"/>
    </source>
</evidence>
<keyword evidence="17" id="KW-1185">Reference proteome</keyword>
<evidence type="ECO:0000256" key="3">
    <source>
        <dbReference type="ARBA" id="ARBA00004174"/>
    </source>
</evidence>
<comment type="cofactor">
    <cofactor evidence="1">
        <name>heme</name>
        <dbReference type="ChEBI" id="CHEBI:30413"/>
    </cofactor>
</comment>
<dbReference type="InterPro" id="IPR002401">
    <property type="entry name" value="Cyt_P450_E_grp-I"/>
</dbReference>
<evidence type="ECO:0000256" key="2">
    <source>
        <dbReference type="ARBA" id="ARBA00003690"/>
    </source>
</evidence>
<dbReference type="PROSITE" id="PS00086">
    <property type="entry name" value="CYTOCHROME_P450"/>
    <property type="match status" value="1"/>
</dbReference>
<comment type="subcellular location">
    <subcellularLocation>
        <location evidence="4">Endoplasmic reticulum membrane</location>
        <topology evidence="4">Peripheral membrane protein</topology>
    </subcellularLocation>
    <subcellularLocation>
        <location evidence="3">Microsome membrane</location>
        <topology evidence="3">Peripheral membrane protein</topology>
    </subcellularLocation>
</comment>
<keyword evidence="9" id="KW-0492">Microsome</keyword>
<comment type="caution">
    <text evidence="16">The sequence shown here is derived from an EMBL/GenBank/DDBJ whole genome shotgun (WGS) entry which is preliminary data.</text>
</comment>
<dbReference type="EMBL" id="JBEUOH010000007">
    <property type="protein sequence ID" value="KAL0892521.1"/>
    <property type="molecule type" value="Genomic_DNA"/>
</dbReference>
<evidence type="ECO:0000256" key="8">
    <source>
        <dbReference type="ARBA" id="ARBA00022824"/>
    </source>
</evidence>
<keyword evidence="7 14" id="KW-0479">Metal-binding</keyword>
<evidence type="ECO:0000313" key="17">
    <source>
        <dbReference type="Proteomes" id="UP001549920"/>
    </source>
</evidence>
<dbReference type="Proteomes" id="UP001549920">
    <property type="component" value="Unassembled WGS sequence"/>
</dbReference>
<keyword evidence="15" id="KW-0732">Signal</keyword>